<feature type="domain" description="Polynucleotide kinase PNKP phosphatase" evidence="1">
    <location>
        <begin position="3"/>
        <end position="138"/>
    </location>
</feature>
<dbReference type="InterPro" id="IPR023214">
    <property type="entry name" value="HAD_sf"/>
</dbReference>
<dbReference type="EMBL" id="MN183282">
    <property type="protein sequence ID" value="QED11679.1"/>
    <property type="molecule type" value="Genomic_DNA"/>
</dbReference>
<dbReference type="SUPFAM" id="SSF56784">
    <property type="entry name" value="HAD-like"/>
    <property type="match status" value="1"/>
</dbReference>
<evidence type="ECO:0000259" key="1">
    <source>
        <dbReference type="Pfam" id="PF25109"/>
    </source>
</evidence>
<dbReference type="InterPro" id="IPR036412">
    <property type="entry name" value="HAD-like_sf"/>
</dbReference>
<name>A0A5B8WHZ4_9CAUD</name>
<dbReference type="Pfam" id="PF25109">
    <property type="entry name" value="HAD_PNKP"/>
    <property type="match status" value="1"/>
</dbReference>
<organism evidence="2 3">
    <name type="scientific">Arthrobacter phage Qui</name>
    <dbReference type="NCBI Taxonomy" id="2603260"/>
    <lineage>
        <taxon>Viruses</taxon>
        <taxon>Duplodnaviria</taxon>
        <taxon>Heunggongvirae</taxon>
        <taxon>Uroviricota</taxon>
        <taxon>Caudoviricetes</taxon>
        <taxon>Quivirus</taxon>
        <taxon>Quivirus qui</taxon>
    </lineage>
</organism>
<dbReference type="GeneID" id="77936551"/>
<reference evidence="2 3" key="1">
    <citation type="submission" date="2019-07" db="EMBL/GenBank/DDBJ databases">
        <authorList>
            <person name="Abdullah A."/>
            <person name="Lima G.C."/>
            <person name="Cuneo C.K."/>
            <person name="Ennest D.C."/>
            <person name="Fritz K.J."/>
            <person name="Johnson B.T."/>
            <person name="Larson S.M."/>
            <person name="Lemunyete M.N."/>
            <person name="Murray M.B."/>
            <person name="Osmond D.E."/>
            <person name="Patras K.A."/>
            <person name="Ransibrahmanakul S."/>
            <person name="Simpson K.A."/>
            <person name="Thull B.S."/>
            <person name="Wetzel S."/>
            <person name="Bonilla J.A."/>
            <person name="Klyczek K."/>
            <person name="Garlena R.A."/>
            <person name="Russell D.A."/>
            <person name="Pope W.H."/>
            <person name="Jacobs-Sera D."/>
            <person name="Hatfull G.F."/>
        </authorList>
    </citation>
    <scope>NUCLEOTIDE SEQUENCE [LARGE SCALE GENOMIC DNA]</scope>
</reference>
<dbReference type="InterPro" id="IPR056782">
    <property type="entry name" value="HAD_PNKP"/>
</dbReference>
<sequence>MKPAAIIFDMDGTLCDVTSVRHHILDRRRRNYHAFHYGSSFCPPIDWVADAARNYQRHGFEPLIVTARRRMWRTLTVNWLETHEIPFTQIYMRAQDDDRKDKLVKSDILDLILESYDVKHAFDDNPSIIELWRERNIPHTVVPGWAEEYING</sequence>
<keyword evidence="3" id="KW-1185">Reference proteome</keyword>
<accession>A0A5B8WHZ4</accession>
<proteinExistence type="predicted"/>
<evidence type="ECO:0000313" key="2">
    <source>
        <dbReference type="EMBL" id="QED11679.1"/>
    </source>
</evidence>
<dbReference type="Proteomes" id="UP000321915">
    <property type="component" value="Segment"/>
</dbReference>
<dbReference type="KEGG" id="vg:77936551"/>
<dbReference type="Gene3D" id="3.40.50.1000">
    <property type="entry name" value="HAD superfamily/HAD-like"/>
    <property type="match status" value="1"/>
</dbReference>
<evidence type="ECO:0000313" key="3">
    <source>
        <dbReference type="Proteomes" id="UP000321915"/>
    </source>
</evidence>
<gene>
    <name evidence="2" type="primary">191</name>
    <name evidence="2" type="ORF">SEA_QUI_191</name>
</gene>
<dbReference type="RefSeq" id="YP_010660557.1">
    <property type="nucleotide sequence ID" value="NC_070877.1"/>
</dbReference>
<protein>
    <recommendedName>
        <fullName evidence="1">Polynucleotide kinase PNKP phosphatase domain-containing protein</fullName>
    </recommendedName>
</protein>